<feature type="domain" description="Phage terminase large subunit N-terminal" evidence="1">
    <location>
        <begin position="5"/>
        <end position="73"/>
    </location>
</feature>
<protein>
    <recommendedName>
        <fullName evidence="1">Phage terminase large subunit N-terminal domain-containing protein</fullName>
    </recommendedName>
</protein>
<evidence type="ECO:0000259" key="1">
    <source>
        <dbReference type="Pfam" id="PF04466"/>
    </source>
</evidence>
<dbReference type="InterPro" id="IPR027417">
    <property type="entry name" value="P-loop_NTPase"/>
</dbReference>
<feature type="non-terminal residue" evidence="2">
    <location>
        <position position="1"/>
    </location>
</feature>
<sequence length="268" mass="31337">RCRRKTDTVNQLICDFNPIDANIWLKIKIVDKPKPNTIFDYFTVEDNPFAAEEDIAELEELRDIDENLYNVYRLSKWGILKHIIYTNWKAYNKISDYGRKPLDISYGIDWGYAKPAVLIKIWWFDGDKVIWEEIIYRKGLTTPEFIKLAKERIPEDQRQKEFFAGTDEPGSIQQFYDKGFNIHKAVTDVRDGINWCKSHLVGIIGANLIKEAQGYKRKEDKNGNVLEEPVKFMDHAMDAGRYGTYSRAASEEREEVIVYDEHVDISPV</sequence>
<dbReference type="InterPro" id="IPR035412">
    <property type="entry name" value="Terminase_L_N"/>
</dbReference>
<reference evidence="2" key="1">
    <citation type="journal article" date="2014" name="Front. Microbiol.">
        <title>High frequency of phylogenetically diverse reductive dehalogenase-homologous genes in deep subseafloor sedimentary metagenomes.</title>
        <authorList>
            <person name="Kawai M."/>
            <person name="Futagami T."/>
            <person name="Toyoda A."/>
            <person name="Takaki Y."/>
            <person name="Nishi S."/>
            <person name="Hori S."/>
            <person name="Arai W."/>
            <person name="Tsubouchi T."/>
            <person name="Morono Y."/>
            <person name="Uchiyama I."/>
            <person name="Ito T."/>
            <person name="Fujiyama A."/>
            <person name="Inagaki F."/>
            <person name="Takami H."/>
        </authorList>
    </citation>
    <scope>NUCLEOTIDE SEQUENCE</scope>
    <source>
        <strain evidence="2">Expedition CK06-06</strain>
    </source>
</reference>
<dbReference type="Gene3D" id="3.40.50.300">
    <property type="entry name" value="P-loop containing nucleotide triphosphate hydrolases"/>
    <property type="match status" value="1"/>
</dbReference>
<organism evidence="2">
    <name type="scientific">marine sediment metagenome</name>
    <dbReference type="NCBI Taxonomy" id="412755"/>
    <lineage>
        <taxon>unclassified sequences</taxon>
        <taxon>metagenomes</taxon>
        <taxon>ecological metagenomes</taxon>
    </lineage>
</organism>
<dbReference type="Pfam" id="PF04466">
    <property type="entry name" value="Terminase_3"/>
    <property type="match status" value="1"/>
</dbReference>
<accession>X1C115</accession>
<dbReference type="PANTHER" id="PTHR39184:SF1">
    <property type="entry name" value="PBSX PHAGE TERMINASE LARGE SUBUNIT"/>
    <property type="match status" value="1"/>
</dbReference>
<dbReference type="PANTHER" id="PTHR39184">
    <property type="match status" value="1"/>
</dbReference>
<dbReference type="AlphaFoldDB" id="X1C115"/>
<comment type="caution">
    <text evidence="2">The sequence shown here is derived from an EMBL/GenBank/DDBJ whole genome shotgun (WGS) entry which is preliminary data.</text>
</comment>
<dbReference type="Gene3D" id="3.30.420.280">
    <property type="match status" value="1"/>
</dbReference>
<dbReference type="InterPro" id="IPR052380">
    <property type="entry name" value="Viral_DNA_packaging_terminase"/>
</dbReference>
<name>X1C115_9ZZZZ</name>
<dbReference type="EMBL" id="BART01020169">
    <property type="protein sequence ID" value="GAH00947.1"/>
    <property type="molecule type" value="Genomic_DNA"/>
</dbReference>
<gene>
    <name evidence="2" type="ORF">S01H4_37527</name>
</gene>
<proteinExistence type="predicted"/>
<evidence type="ECO:0000313" key="2">
    <source>
        <dbReference type="EMBL" id="GAH00947.1"/>
    </source>
</evidence>